<evidence type="ECO:0000313" key="2">
    <source>
        <dbReference type="EMBL" id="KFX51249.1"/>
    </source>
</evidence>
<evidence type="ECO:0008006" key="3">
    <source>
        <dbReference type="Google" id="ProtNLM"/>
    </source>
</evidence>
<organism evidence="2">
    <name type="scientific">Talaromyces marneffei PM1</name>
    <dbReference type="NCBI Taxonomy" id="1077442"/>
    <lineage>
        <taxon>Eukaryota</taxon>
        <taxon>Fungi</taxon>
        <taxon>Dikarya</taxon>
        <taxon>Ascomycota</taxon>
        <taxon>Pezizomycotina</taxon>
        <taxon>Eurotiomycetes</taxon>
        <taxon>Eurotiomycetidae</taxon>
        <taxon>Eurotiales</taxon>
        <taxon>Trichocomaceae</taxon>
        <taxon>Talaromyces</taxon>
        <taxon>Talaromyces sect. Talaromyces</taxon>
    </lineage>
</organism>
<dbReference type="AlphaFoldDB" id="A0A093VMM3"/>
<dbReference type="InterPro" id="IPR008936">
    <property type="entry name" value="Rho_GTPase_activation_prot"/>
</dbReference>
<reference evidence="2" key="1">
    <citation type="journal article" date="2014" name="PLoS Genet.">
        <title>Signature Gene Expression Reveals Novel Clues to the Molecular Mechanisms of Dimorphic Transition in Penicillium marneffei.</title>
        <authorList>
            <person name="Yang E."/>
            <person name="Wang G."/>
            <person name="Cai J."/>
            <person name="Woo P.C."/>
            <person name="Lau S.K."/>
            <person name="Yuen K.-Y."/>
            <person name="Chow W.-N."/>
            <person name="Lin X."/>
        </authorList>
    </citation>
    <scope>NUCLEOTIDE SEQUENCE [LARGE SCALE GENOMIC DNA]</scope>
    <source>
        <strain evidence="2">PM1</strain>
    </source>
</reference>
<dbReference type="EMBL" id="JPOX01000005">
    <property type="protein sequence ID" value="KFX51249.1"/>
    <property type="molecule type" value="Genomic_DNA"/>
</dbReference>
<dbReference type="SUPFAM" id="SSF48350">
    <property type="entry name" value="GTPase activation domain, GAP"/>
    <property type="match status" value="1"/>
</dbReference>
<dbReference type="eggNOG" id="ENOG502SAYM">
    <property type="taxonomic scope" value="Eukaryota"/>
</dbReference>
<feature type="compositionally biased region" description="Low complexity" evidence="1">
    <location>
        <begin position="300"/>
        <end position="310"/>
    </location>
</feature>
<gene>
    <name evidence="2" type="ORF">GQ26_0050920</name>
</gene>
<protein>
    <recommendedName>
        <fullName evidence="3">Rho-GAP domain-containing protein</fullName>
    </recommendedName>
</protein>
<name>A0A093VMM3_TALMA</name>
<sequence length="713" mass="79811">MVGLLRVLKDIARTPGPWDGASVSFSFSSTTVDELNGSLPIEAVKWEQQELKAELYQSLFAALAEHGDLPPGEPPLSTDPIEPAALPSGYFYSNGSIYSPSIYSDHDDIVEEHTIEEHIIEKPIAEEPRYAKNVTFKDYAHLVENLCGLPMDQASSSISIKDSSIQDISIHETVSIKETTSVKDSISIKDGASAVQSRYTPRSLLNLISEETSNFSSTAAPRRGLFRFIREKSARAINAVKTAICPRRDKPYDDWPISDATKSTIQPRKASDATASSEETKGSAATVHHWSSKHVKHPIQTTSSSESLSHPQPSFIFVPTNYAPPVISCLPEYGLPHRLFSDLGLQGRQKTAFIAYNDLAREYGFYILCPPEYDPINFQMFIRLRPSRRELVLRKVRSLGTHLRPCSPNRRVQNLRHMRTFANLSLKYYKMDSLKGKDLVTMGRLCGYGSLKLPGDFAPAVMRLPAPIVSLVSYLVTHGPKARNIFEEPGDIVVAARIYDHLANRILVHEDETTATDNITVRRSLNFSSEVFGVHSDDEDFLRGRFHVLAVAWAFKYLLMGIPGGILGAPRLYSTLIDISHQTFPDEANVLERGLNGALPEVSPTKARAISLAILALTNDIQLDFICAIFGLCSFLDHETRTMLDFYRLKNLPPVNRACLLNRKRILLTFTPLLCEETKDITDDDYGCEAFWVMSMMLDYWRVVSHQLRDADV</sequence>
<dbReference type="HOGENOM" id="CLU_387369_0_0_1"/>
<feature type="region of interest" description="Disordered" evidence="1">
    <location>
        <begin position="255"/>
        <end position="310"/>
    </location>
</feature>
<proteinExistence type="predicted"/>
<evidence type="ECO:0000256" key="1">
    <source>
        <dbReference type="SAM" id="MobiDB-lite"/>
    </source>
</evidence>
<accession>A0A093VMM3</accession>
<comment type="caution">
    <text evidence="2">The sequence shown here is derived from an EMBL/GenBank/DDBJ whole genome shotgun (WGS) entry which is preliminary data.</text>
</comment>